<comment type="caution">
    <text evidence="1">The sequence shown here is derived from an EMBL/GenBank/DDBJ whole genome shotgun (WGS) entry which is preliminary data.</text>
</comment>
<dbReference type="InterPro" id="IPR010836">
    <property type="entry name" value="SapC"/>
</dbReference>
<dbReference type="EMBL" id="JBHTLR010000033">
    <property type="protein sequence ID" value="MFD1218277.1"/>
    <property type="molecule type" value="Genomic_DNA"/>
</dbReference>
<dbReference type="Proteomes" id="UP001597264">
    <property type="component" value="Unassembled WGS sequence"/>
</dbReference>
<evidence type="ECO:0000313" key="1">
    <source>
        <dbReference type="EMBL" id="MFD1218277.1"/>
    </source>
</evidence>
<dbReference type="Pfam" id="PF07277">
    <property type="entry name" value="SapC"/>
    <property type="match status" value="1"/>
</dbReference>
<protein>
    <submittedName>
        <fullName evidence="1">SapC family protein</fullName>
    </submittedName>
</protein>
<sequence>MTNAVLLDNVTHKDLRVKVGHSAEFGDNVNMVLVFPTEFTFVQREYPILFRKDSTEGFQAVALLGFDKGENLFLGDADWNARYVPAVQQRGPFLIGIHQQAGGAEEMIHVDLDHPRISQAEGEPVFLKHGGNSPYLQHVNRMLQLILDGAEIAKPMFKTFEEMGLIESVELNVRLDEQVEYNLPDFFTVNTERLSALDGTSLERLNRAGYLKLAWMVAESLGNIDGLVQLKNRKRKALQI</sequence>
<reference evidence="2" key="1">
    <citation type="journal article" date="2019" name="Int. J. Syst. Evol. Microbiol.">
        <title>The Global Catalogue of Microorganisms (GCM) 10K type strain sequencing project: providing services to taxonomists for standard genome sequencing and annotation.</title>
        <authorList>
            <consortium name="The Broad Institute Genomics Platform"/>
            <consortium name="The Broad Institute Genome Sequencing Center for Infectious Disease"/>
            <person name="Wu L."/>
            <person name="Ma J."/>
        </authorList>
    </citation>
    <scope>NUCLEOTIDE SEQUENCE [LARGE SCALE GENOMIC DNA]</scope>
    <source>
        <strain evidence="2">CCUG 54356</strain>
    </source>
</reference>
<accession>A0ABW3UBN8</accession>
<gene>
    <name evidence="1" type="ORF">ACFQ2X_16870</name>
</gene>
<evidence type="ECO:0000313" key="2">
    <source>
        <dbReference type="Proteomes" id="UP001597264"/>
    </source>
</evidence>
<name>A0ABW3UBN8_9GAMM</name>
<keyword evidence="2" id="KW-1185">Reference proteome</keyword>
<proteinExistence type="predicted"/>
<dbReference type="RefSeq" id="WP_230435852.1">
    <property type="nucleotide sequence ID" value="NZ_CP087715.1"/>
</dbReference>
<organism evidence="1 2">
    <name type="scientific">Microbulbifer celer</name>
    <dbReference type="NCBI Taxonomy" id="435905"/>
    <lineage>
        <taxon>Bacteria</taxon>
        <taxon>Pseudomonadati</taxon>
        <taxon>Pseudomonadota</taxon>
        <taxon>Gammaproteobacteria</taxon>
        <taxon>Cellvibrionales</taxon>
        <taxon>Microbulbiferaceae</taxon>
        <taxon>Microbulbifer</taxon>
    </lineage>
</organism>